<dbReference type="PIRSF" id="PIRSF004793">
    <property type="entry name" value="UCP004793"/>
    <property type="match status" value="1"/>
</dbReference>
<feature type="transmembrane region" description="Helical" evidence="6">
    <location>
        <begin position="6"/>
        <end position="26"/>
    </location>
</feature>
<feature type="transmembrane region" description="Helical" evidence="6">
    <location>
        <begin position="31"/>
        <end position="48"/>
    </location>
</feature>
<dbReference type="GO" id="GO:0004016">
    <property type="term" value="F:adenylate cyclase activity"/>
    <property type="evidence" value="ECO:0007669"/>
    <property type="project" value="InterPro"/>
</dbReference>
<reference evidence="8" key="1">
    <citation type="submission" date="2020-10" db="EMBL/GenBank/DDBJ databases">
        <authorList>
            <person name="Gilroy R."/>
        </authorList>
    </citation>
    <scope>NUCLEOTIDE SEQUENCE</scope>
    <source>
        <strain evidence="8">1748</strain>
    </source>
</reference>
<dbReference type="PANTHER" id="PTHR34185">
    <property type="entry name" value="DIADENYLATE CYCLASE"/>
    <property type="match status" value="1"/>
</dbReference>
<name>A0A9D9D803_9BACL</name>
<dbReference type="PANTHER" id="PTHR34185:SF1">
    <property type="entry name" value="DIADENYLATE CYCLASE"/>
    <property type="match status" value="1"/>
</dbReference>
<feature type="transmembrane region" description="Helical" evidence="6">
    <location>
        <begin position="54"/>
        <end position="73"/>
    </location>
</feature>
<evidence type="ECO:0000256" key="2">
    <source>
        <dbReference type="ARBA" id="ARBA00022679"/>
    </source>
</evidence>
<keyword evidence="6" id="KW-0812">Transmembrane</keyword>
<keyword evidence="2" id="KW-0808">Transferase</keyword>
<dbReference type="InterPro" id="IPR050338">
    <property type="entry name" value="DisA"/>
</dbReference>
<gene>
    <name evidence="8" type="ORF">IAC78_04200</name>
</gene>
<feature type="domain" description="DAC" evidence="7">
    <location>
        <begin position="73"/>
        <end position="234"/>
    </location>
</feature>
<dbReference type="PROSITE" id="PS51794">
    <property type="entry name" value="DAC"/>
    <property type="match status" value="1"/>
</dbReference>
<dbReference type="GO" id="GO:0005524">
    <property type="term" value="F:ATP binding"/>
    <property type="evidence" value="ECO:0007669"/>
    <property type="project" value="UniProtKB-KW"/>
</dbReference>
<keyword evidence="6" id="KW-1133">Transmembrane helix</keyword>
<reference evidence="8" key="2">
    <citation type="journal article" date="2021" name="PeerJ">
        <title>Extensive microbial diversity within the chicken gut microbiome revealed by metagenomics and culture.</title>
        <authorList>
            <person name="Gilroy R."/>
            <person name="Ravi A."/>
            <person name="Getino M."/>
            <person name="Pursley I."/>
            <person name="Horton D.L."/>
            <person name="Alikhan N.F."/>
            <person name="Baker D."/>
            <person name="Gharbi K."/>
            <person name="Hall N."/>
            <person name="Watson M."/>
            <person name="Adriaenssens E.M."/>
            <person name="Foster-Nyarko E."/>
            <person name="Jarju S."/>
            <person name="Secka A."/>
            <person name="Antonio M."/>
            <person name="Oren A."/>
            <person name="Chaudhuri R.R."/>
            <person name="La Ragione R."/>
            <person name="Hildebrand F."/>
            <person name="Pallen M.J."/>
        </authorList>
    </citation>
    <scope>NUCLEOTIDE SEQUENCE</scope>
    <source>
        <strain evidence="8">1748</strain>
    </source>
</reference>
<evidence type="ECO:0000256" key="5">
    <source>
        <dbReference type="ARBA" id="ARBA00022840"/>
    </source>
</evidence>
<evidence type="ECO:0000256" key="1">
    <source>
        <dbReference type="ARBA" id="ARBA00000877"/>
    </source>
</evidence>
<comment type="caution">
    <text evidence="8">The sequence shown here is derived from an EMBL/GenBank/DDBJ whole genome shotgun (WGS) entry which is preliminary data.</text>
</comment>
<evidence type="ECO:0000256" key="6">
    <source>
        <dbReference type="SAM" id="Phobius"/>
    </source>
</evidence>
<dbReference type="InterPro" id="IPR036888">
    <property type="entry name" value="DNA_integrity_DisA_N_sf"/>
</dbReference>
<dbReference type="GO" id="GO:0106408">
    <property type="term" value="F:diadenylate cyclase activity"/>
    <property type="evidence" value="ECO:0007669"/>
    <property type="project" value="UniProtKB-EC"/>
</dbReference>
<evidence type="ECO:0000256" key="3">
    <source>
        <dbReference type="ARBA" id="ARBA00022695"/>
    </source>
</evidence>
<dbReference type="GO" id="GO:0006171">
    <property type="term" value="P:cAMP biosynthetic process"/>
    <property type="evidence" value="ECO:0007669"/>
    <property type="project" value="InterPro"/>
</dbReference>
<dbReference type="EMBL" id="JADING010000122">
    <property type="protein sequence ID" value="MBO8414650.1"/>
    <property type="molecule type" value="Genomic_DNA"/>
</dbReference>
<dbReference type="InterPro" id="IPR003390">
    <property type="entry name" value="DNA_integrity_scan_DisA_N"/>
</dbReference>
<accession>A0A9D9D803</accession>
<dbReference type="Gene3D" id="3.40.1700.10">
    <property type="entry name" value="DNA integrity scanning protein, DisA, N-terminal domain"/>
    <property type="match status" value="1"/>
</dbReference>
<keyword evidence="4" id="KW-0547">Nucleotide-binding</keyword>
<organism evidence="8 9">
    <name type="scientific">Candidatus Scatoplasma merdavium</name>
    <dbReference type="NCBI Taxonomy" id="2840932"/>
    <lineage>
        <taxon>Bacteria</taxon>
        <taxon>Bacillati</taxon>
        <taxon>Bacillota</taxon>
        <taxon>Bacilli</taxon>
        <taxon>Bacillales</taxon>
        <taxon>Candidatus Scatoplasma</taxon>
    </lineage>
</organism>
<evidence type="ECO:0000259" key="7">
    <source>
        <dbReference type="PROSITE" id="PS51794"/>
    </source>
</evidence>
<proteinExistence type="predicted"/>
<comment type="catalytic activity">
    <reaction evidence="1">
        <text>2 ATP = 3',3'-c-di-AMP + 2 diphosphate</text>
        <dbReference type="Rhea" id="RHEA:35655"/>
        <dbReference type="ChEBI" id="CHEBI:30616"/>
        <dbReference type="ChEBI" id="CHEBI:33019"/>
        <dbReference type="ChEBI" id="CHEBI:71500"/>
        <dbReference type="EC" id="2.7.7.85"/>
    </reaction>
</comment>
<evidence type="ECO:0000256" key="4">
    <source>
        <dbReference type="ARBA" id="ARBA00022741"/>
    </source>
</evidence>
<keyword evidence="5" id="KW-0067">ATP-binding</keyword>
<dbReference type="Pfam" id="PF02457">
    <property type="entry name" value="DAC"/>
    <property type="match status" value="1"/>
</dbReference>
<dbReference type="AlphaFoldDB" id="A0A9D9D803"/>
<evidence type="ECO:0000313" key="8">
    <source>
        <dbReference type="EMBL" id="MBO8414650.1"/>
    </source>
</evidence>
<dbReference type="Proteomes" id="UP000823629">
    <property type="component" value="Unassembled WGS sequence"/>
</dbReference>
<keyword evidence="3" id="KW-0548">Nucleotidyltransferase</keyword>
<evidence type="ECO:0000313" key="9">
    <source>
        <dbReference type="Proteomes" id="UP000823629"/>
    </source>
</evidence>
<sequence>MAVDIIDLLIAIVLSGITIAFLILIIRKKTVWFLIGGEILVSILLGLFNLWVSFGITIAVLIVSLCMSFYANLGEIRKYLTVSVNSYKNRASKYTSAEVGKNIDEIAKAVKWLVENKTGALITIERNDELDKYVNGGAVVLNAPICAELIETIFYEGTVLHDGALIIRNGKIYMAACFYPMEESRNLPTKFGARHRAAYSISNITDSVNIVVSEETGSVHIVFSGMIEHVAIDEFPNVLKTLISNKAKLEGDGHNNISSDVK</sequence>
<dbReference type="InterPro" id="IPR014046">
    <property type="entry name" value="C-di-AMP_synthase"/>
</dbReference>
<protein>
    <submittedName>
        <fullName evidence="8">DNA integrity scanning protein DisA nucleotide-binding domain protein</fullName>
    </submittedName>
</protein>
<keyword evidence="6" id="KW-0472">Membrane</keyword>
<dbReference type="SUPFAM" id="SSF143597">
    <property type="entry name" value="YojJ-like"/>
    <property type="match status" value="1"/>
</dbReference>